<evidence type="ECO:0000256" key="1">
    <source>
        <dbReference type="ARBA" id="ARBA00006484"/>
    </source>
</evidence>
<dbReference type="InterPro" id="IPR002347">
    <property type="entry name" value="SDR_fam"/>
</dbReference>
<sequence>MSSLSSMPGVALITGGASGIGRVTAYTFAKEGCTRFALGDINEDGLQTTCAALKAMNPVIEVFTAQLDISSEDQINAFIQGAVDALGEIHYAVNNAGITSNPRVRTHELPVESWDQVVSVNLRGTWLCQRAILGQMMKQERNLETRTGSGPQRGAIVNISSIFGIRSFTSVGAYSATKSGILGMTRTDAIDYAAEGIRINAVLPGYVKTPMVEESIRRGADYEPIIDTIPAKRWGTPEELAEAVVFLASEKASWINGTELVVDGGKVICG</sequence>
<gene>
    <name evidence="3" type="ORF">BJX66DRAFT_328922</name>
</gene>
<dbReference type="Proteomes" id="UP001610563">
    <property type="component" value="Unassembled WGS sequence"/>
</dbReference>
<evidence type="ECO:0000256" key="2">
    <source>
        <dbReference type="ARBA" id="ARBA00022857"/>
    </source>
</evidence>
<reference evidence="3 4" key="1">
    <citation type="submission" date="2024-07" db="EMBL/GenBank/DDBJ databases">
        <title>Section-level genome sequencing and comparative genomics of Aspergillus sections Usti and Cavernicolus.</title>
        <authorList>
            <consortium name="Lawrence Berkeley National Laboratory"/>
            <person name="Nybo J.L."/>
            <person name="Vesth T.C."/>
            <person name="Theobald S."/>
            <person name="Frisvad J.C."/>
            <person name="Larsen T.O."/>
            <person name="Kjaerboelling I."/>
            <person name="Rothschild-Mancinelli K."/>
            <person name="Lyhne E.K."/>
            <person name="Kogle M.E."/>
            <person name="Barry K."/>
            <person name="Clum A."/>
            <person name="Na H."/>
            <person name="Ledsgaard L."/>
            <person name="Lin J."/>
            <person name="Lipzen A."/>
            <person name="Kuo A."/>
            <person name="Riley R."/>
            <person name="Mondo S."/>
            <person name="Labutti K."/>
            <person name="Haridas S."/>
            <person name="Pangalinan J."/>
            <person name="Salamov A.A."/>
            <person name="Simmons B.A."/>
            <person name="Magnuson J.K."/>
            <person name="Chen J."/>
            <person name="Drula E."/>
            <person name="Henrissat B."/>
            <person name="Wiebenga A."/>
            <person name="Lubbers R.J."/>
            <person name="Gomes A.C."/>
            <person name="Makela M.R."/>
            <person name="Stajich J."/>
            <person name="Grigoriev I.V."/>
            <person name="Mortensen U.H."/>
            <person name="De Vries R.P."/>
            <person name="Baker S.E."/>
            <person name="Andersen M.R."/>
        </authorList>
    </citation>
    <scope>NUCLEOTIDE SEQUENCE [LARGE SCALE GENOMIC DNA]</scope>
    <source>
        <strain evidence="3 4">CBS 209.92</strain>
    </source>
</reference>
<dbReference type="EMBL" id="JBFTWV010000129">
    <property type="protein sequence ID" value="KAL2785959.1"/>
    <property type="molecule type" value="Genomic_DNA"/>
</dbReference>
<dbReference type="Pfam" id="PF13561">
    <property type="entry name" value="adh_short_C2"/>
    <property type="match status" value="1"/>
</dbReference>
<accession>A0ABR4FRT1</accession>
<keyword evidence="4" id="KW-1185">Reference proteome</keyword>
<dbReference type="PANTHER" id="PTHR42760">
    <property type="entry name" value="SHORT-CHAIN DEHYDROGENASES/REDUCTASES FAMILY MEMBER"/>
    <property type="match status" value="1"/>
</dbReference>
<dbReference type="SUPFAM" id="SSF51735">
    <property type="entry name" value="NAD(P)-binding Rossmann-fold domains"/>
    <property type="match status" value="1"/>
</dbReference>
<keyword evidence="2" id="KW-0521">NADP</keyword>
<dbReference type="PRINTS" id="PR00081">
    <property type="entry name" value="GDHRDH"/>
</dbReference>
<comment type="similarity">
    <text evidence="1">Belongs to the short-chain dehydrogenases/reductases (SDR) family.</text>
</comment>
<dbReference type="Gene3D" id="3.40.50.720">
    <property type="entry name" value="NAD(P)-binding Rossmann-like Domain"/>
    <property type="match status" value="1"/>
</dbReference>
<dbReference type="InterPro" id="IPR036291">
    <property type="entry name" value="NAD(P)-bd_dom_sf"/>
</dbReference>
<name>A0ABR4FRT1_9EURO</name>
<protein>
    <submittedName>
        <fullName evidence="3">Short chain dehydrogenase/ reductase</fullName>
    </submittedName>
</protein>
<organism evidence="3 4">
    <name type="scientific">Aspergillus keveii</name>
    <dbReference type="NCBI Taxonomy" id="714993"/>
    <lineage>
        <taxon>Eukaryota</taxon>
        <taxon>Fungi</taxon>
        <taxon>Dikarya</taxon>
        <taxon>Ascomycota</taxon>
        <taxon>Pezizomycotina</taxon>
        <taxon>Eurotiomycetes</taxon>
        <taxon>Eurotiomycetidae</taxon>
        <taxon>Eurotiales</taxon>
        <taxon>Aspergillaceae</taxon>
        <taxon>Aspergillus</taxon>
        <taxon>Aspergillus subgen. Nidulantes</taxon>
    </lineage>
</organism>
<proteinExistence type="inferred from homology"/>
<evidence type="ECO:0000313" key="3">
    <source>
        <dbReference type="EMBL" id="KAL2785959.1"/>
    </source>
</evidence>
<dbReference type="PRINTS" id="PR00080">
    <property type="entry name" value="SDRFAMILY"/>
</dbReference>
<comment type="caution">
    <text evidence="3">The sequence shown here is derived from an EMBL/GenBank/DDBJ whole genome shotgun (WGS) entry which is preliminary data.</text>
</comment>
<dbReference type="CDD" id="cd05233">
    <property type="entry name" value="SDR_c"/>
    <property type="match status" value="1"/>
</dbReference>
<evidence type="ECO:0000313" key="4">
    <source>
        <dbReference type="Proteomes" id="UP001610563"/>
    </source>
</evidence>